<feature type="compositionally biased region" description="Low complexity" evidence="1">
    <location>
        <begin position="9"/>
        <end position="27"/>
    </location>
</feature>
<feature type="compositionally biased region" description="Polar residues" evidence="1">
    <location>
        <begin position="90"/>
        <end position="100"/>
    </location>
</feature>
<evidence type="ECO:0000313" key="2">
    <source>
        <dbReference type="EMBL" id="GFD05548.1"/>
    </source>
</evidence>
<dbReference type="EMBL" id="BKCJ011219050">
    <property type="protein sequence ID" value="GFD05548.1"/>
    <property type="molecule type" value="Genomic_DNA"/>
</dbReference>
<feature type="region of interest" description="Disordered" evidence="1">
    <location>
        <begin position="1"/>
        <end position="100"/>
    </location>
</feature>
<proteinExistence type="predicted"/>
<reference evidence="2" key="1">
    <citation type="journal article" date="2019" name="Sci. Rep.">
        <title>Draft genome of Tanacetum cinerariifolium, the natural source of mosquito coil.</title>
        <authorList>
            <person name="Yamashiro T."/>
            <person name="Shiraishi A."/>
            <person name="Satake H."/>
            <person name="Nakayama K."/>
        </authorList>
    </citation>
    <scope>NUCLEOTIDE SEQUENCE</scope>
</reference>
<name>A0A699T868_TANCI</name>
<accession>A0A699T868</accession>
<feature type="non-terminal residue" evidence="2">
    <location>
        <position position="1"/>
    </location>
</feature>
<sequence length="100" mass="10526">NWAHDALLESTSSKSYEESSSQVSEGSGNPNSTASTFNPSVEQMKTLTVESPIPTASSPVPTACLNDSSETSSEARLVSKRVAHPEESPSLDNILSLTNS</sequence>
<evidence type="ECO:0000256" key="1">
    <source>
        <dbReference type="SAM" id="MobiDB-lite"/>
    </source>
</evidence>
<feature type="compositionally biased region" description="Polar residues" evidence="1">
    <location>
        <begin position="28"/>
        <end position="74"/>
    </location>
</feature>
<dbReference type="AlphaFoldDB" id="A0A699T868"/>
<comment type="caution">
    <text evidence="2">The sequence shown here is derived from an EMBL/GenBank/DDBJ whole genome shotgun (WGS) entry which is preliminary data.</text>
</comment>
<gene>
    <name evidence="2" type="ORF">Tci_877517</name>
</gene>
<protein>
    <submittedName>
        <fullName evidence="2">Uncharacterized protein</fullName>
    </submittedName>
</protein>
<organism evidence="2">
    <name type="scientific">Tanacetum cinerariifolium</name>
    <name type="common">Dalmatian daisy</name>
    <name type="synonym">Chrysanthemum cinerariifolium</name>
    <dbReference type="NCBI Taxonomy" id="118510"/>
    <lineage>
        <taxon>Eukaryota</taxon>
        <taxon>Viridiplantae</taxon>
        <taxon>Streptophyta</taxon>
        <taxon>Embryophyta</taxon>
        <taxon>Tracheophyta</taxon>
        <taxon>Spermatophyta</taxon>
        <taxon>Magnoliopsida</taxon>
        <taxon>eudicotyledons</taxon>
        <taxon>Gunneridae</taxon>
        <taxon>Pentapetalae</taxon>
        <taxon>asterids</taxon>
        <taxon>campanulids</taxon>
        <taxon>Asterales</taxon>
        <taxon>Asteraceae</taxon>
        <taxon>Asteroideae</taxon>
        <taxon>Anthemideae</taxon>
        <taxon>Anthemidinae</taxon>
        <taxon>Tanacetum</taxon>
    </lineage>
</organism>